<dbReference type="Proteomes" id="UP000198500">
    <property type="component" value="Unassembled WGS sequence"/>
</dbReference>
<evidence type="ECO:0000313" key="2">
    <source>
        <dbReference type="EMBL" id="SDX33057.1"/>
    </source>
</evidence>
<keyword evidence="1" id="KW-1133">Transmembrane helix</keyword>
<keyword evidence="1" id="KW-0472">Membrane</keyword>
<sequence length="356" mass="39844">MRRFVWMLVAASLMSALIAIISEPMKVEARVIRLQMQEQLPEAAEHLRHEPLGVQAALVDYAVSGDDVLVLKARAALQQYPGLARDILAMYGTYPVFRDVLRRYGAVVVIPIHYFMQHELPTLKVRHAADEAVDSLSRWWHQKDDDAGGVNEELNSRRRGEYALAFIDAGGHDFLGQFRIDDDGNIAWIQSERWLETINAFFAGGIRELETQYRLGEDVSAVDLAWASVDVAIMASAVKLVRAGQSGIVGGRSASLSTRGSLYTSRVGNAIRFGLQGTRYAKWPVVVGMGYMAVRHPGLINDLLAGAARVLGWPSWLVQWLGWTLILLPLLSLSRWLVKPFLRPVRWSARTIMIRD</sequence>
<dbReference type="AlphaFoldDB" id="A0A1H3ATQ5"/>
<dbReference type="EMBL" id="FNNI01000005">
    <property type="protein sequence ID" value="SDX33057.1"/>
    <property type="molecule type" value="Genomic_DNA"/>
</dbReference>
<feature type="transmembrane region" description="Helical" evidence="1">
    <location>
        <begin position="320"/>
        <end position="338"/>
    </location>
</feature>
<dbReference type="OrthoDB" id="241383at2"/>
<reference evidence="2 3" key="1">
    <citation type="submission" date="2016-10" db="EMBL/GenBank/DDBJ databases">
        <authorList>
            <person name="de Groot N.N."/>
        </authorList>
    </citation>
    <scope>NUCLEOTIDE SEQUENCE [LARGE SCALE GENOMIC DNA]</scope>
    <source>
        <strain evidence="2 3">DSM 19219</strain>
    </source>
</reference>
<keyword evidence="1" id="KW-0812">Transmembrane</keyword>
<proteinExistence type="predicted"/>
<evidence type="ECO:0000313" key="3">
    <source>
        <dbReference type="Proteomes" id="UP000198500"/>
    </source>
</evidence>
<keyword evidence="3" id="KW-1185">Reference proteome</keyword>
<protein>
    <submittedName>
        <fullName evidence="2">Uncharacterized protein</fullName>
    </submittedName>
</protein>
<name>A0A1H3ATQ5_9GAMM</name>
<dbReference type="RefSeq" id="WP_092569421.1">
    <property type="nucleotide sequence ID" value="NZ_BMXH01000003.1"/>
</dbReference>
<dbReference type="STRING" id="574349.SAMN05443545_10528"/>
<accession>A0A1H3ATQ5</accession>
<organism evidence="2 3">
    <name type="scientific">Aidingimonas halophila</name>
    <dbReference type="NCBI Taxonomy" id="574349"/>
    <lineage>
        <taxon>Bacteria</taxon>
        <taxon>Pseudomonadati</taxon>
        <taxon>Pseudomonadota</taxon>
        <taxon>Gammaproteobacteria</taxon>
        <taxon>Oceanospirillales</taxon>
        <taxon>Halomonadaceae</taxon>
        <taxon>Aidingimonas</taxon>
    </lineage>
</organism>
<evidence type="ECO:0000256" key="1">
    <source>
        <dbReference type="SAM" id="Phobius"/>
    </source>
</evidence>
<gene>
    <name evidence="2" type="ORF">SAMN05443545_10528</name>
</gene>